<dbReference type="InterPro" id="IPR000169">
    <property type="entry name" value="Pept_cys_AS"/>
</dbReference>
<organism evidence="4">
    <name type="scientific">Hexamita inflata</name>
    <dbReference type="NCBI Taxonomy" id="28002"/>
    <lineage>
        <taxon>Eukaryota</taxon>
        <taxon>Metamonada</taxon>
        <taxon>Diplomonadida</taxon>
        <taxon>Hexamitidae</taxon>
        <taxon>Hexamitinae</taxon>
        <taxon>Hexamita</taxon>
    </lineage>
</organism>
<comment type="caution">
    <text evidence="4">The sequence shown here is derived from an EMBL/GenBank/DDBJ whole genome shotgun (WGS) entry which is preliminary data.</text>
</comment>
<keyword evidence="2" id="KW-1133">Transmembrane helix</keyword>
<dbReference type="PRINTS" id="PR00705">
    <property type="entry name" value="PAPAIN"/>
</dbReference>
<dbReference type="InterPro" id="IPR038765">
    <property type="entry name" value="Papain-like_cys_pep_sf"/>
</dbReference>
<proteinExistence type="inferred from homology"/>
<evidence type="ECO:0000313" key="6">
    <source>
        <dbReference type="Proteomes" id="UP001642409"/>
    </source>
</evidence>
<evidence type="ECO:0000259" key="3">
    <source>
        <dbReference type="SMART" id="SM00645"/>
    </source>
</evidence>
<evidence type="ECO:0000256" key="2">
    <source>
        <dbReference type="SAM" id="Phobius"/>
    </source>
</evidence>
<accession>A0AA86UWM5</accession>
<gene>
    <name evidence="4" type="ORF">HINF_LOCUS55307</name>
    <name evidence="5" type="ORF">HINF_LOCUS71977</name>
</gene>
<dbReference type="GO" id="GO:0008234">
    <property type="term" value="F:cysteine-type peptidase activity"/>
    <property type="evidence" value="ECO:0007669"/>
    <property type="project" value="InterPro"/>
</dbReference>
<feature type="transmembrane region" description="Helical" evidence="2">
    <location>
        <begin position="419"/>
        <end position="442"/>
    </location>
</feature>
<keyword evidence="2" id="KW-0812">Transmembrane</keyword>
<dbReference type="SUPFAM" id="SSF54001">
    <property type="entry name" value="Cysteine proteinases"/>
    <property type="match status" value="1"/>
</dbReference>
<dbReference type="InterPro" id="IPR039417">
    <property type="entry name" value="Peptidase_C1A_papain-like"/>
</dbReference>
<feature type="domain" description="Peptidase C1A papain C-terminal" evidence="3">
    <location>
        <begin position="105"/>
        <end position="372"/>
    </location>
</feature>
<keyword evidence="6" id="KW-1185">Reference proteome</keyword>
<dbReference type="PROSITE" id="PS00139">
    <property type="entry name" value="THIOL_PROTEASE_CYS"/>
    <property type="match status" value="1"/>
</dbReference>
<dbReference type="EMBL" id="CAXDID020000562">
    <property type="protein sequence ID" value="CAL6103089.1"/>
    <property type="molecule type" value="Genomic_DNA"/>
</dbReference>
<comment type="similarity">
    <text evidence="1">Belongs to the peptidase C1 family.</text>
</comment>
<dbReference type="Gene3D" id="3.90.70.10">
    <property type="entry name" value="Cysteine proteinases"/>
    <property type="match status" value="1"/>
</dbReference>
<reference evidence="5 6" key="2">
    <citation type="submission" date="2024-07" db="EMBL/GenBank/DDBJ databases">
        <authorList>
            <person name="Akdeniz Z."/>
        </authorList>
    </citation>
    <scope>NUCLEOTIDE SEQUENCE [LARGE SCALE GENOMIC DNA]</scope>
</reference>
<dbReference type="PANTHER" id="PTHR12411">
    <property type="entry name" value="CYSTEINE PROTEASE FAMILY C1-RELATED"/>
    <property type="match status" value="1"/>
</dbReference>
<dbReference type="SMART" id="SM00645">
    <property type="entry name" value="Pept_C1"/>
    <property type="match status" value="1"/>
</dbReference>
<dbReference type="Pfam" id="PF00112">
    <property type="entry name" value="Peptidase_C1"/>
    <property type="match status" value="1"/>
</dbReference>
<reference evidence="4" key="1">
    <citation type="submission" date="2023-06" db="EMBL/GenBank/DDBJ databases">
        <authorList>
            <person name="Kurt Z."/>
        </authorList>
    </citation>
    <scope>NUCLEOTIDE SEQUENCE</scope>
</reference>
<dbReference type="InterPro" id="IPR000668">
    <property type="entry name" value="Peptidase_C1A_C"/>
</dbReference>
<name>A0AA86UWM5_9EUKA</name>
<dbReference type="AlphaFoldDB" id="A0AA86UWM5"/>
<evidence type="ECO:0000313" key="4">
    <source>
        <dbReference type="EMBL" id="CAI9967662.1"/>
    </source>
</evidence>
<protein>
    <submittedName>
        <fullName evidence="4">Cathepsin L</fullName>
    </submittedName>
    <submittedName>
        <fullName evidence="5">Cathepsin_L</fullName>
    </submittedName>
</protein>
<evidence type="ECO:0000256" key="1">
    <source>
        <dbReference type="ARBA" id="ARBA00008455"/>
    </source>
</evidence>
<sequence length="476" mass="52605">MIQLFNTIQLNCEINKNDSCVIAYEKFTVCFNKSKSEVKQEIFCGSFNKLIQLLPTCQTCDITAVMDIKRKRGKFIDRRKKNVVTNCKNSLQCAIVNPLTTVTQVYESIDLLEEGLMTTPKDQGTCGSCWAFGTVAALENCLLVDQSHYTGTIWQKPVDLSEIYLLTNAVNNGFCEGGDFLLAINEFDLLTNLKTVEKENNFPYSALSAANLTYQSNQIYSPTVAVGDYLIPYKQYNIQDGIETADVGGVVVYFDDNKRFTTQAIMDIKSYLSRGIAVVAQMSAESSLLDYYNGENYVHASCQCSQSSSNYDNCMQNVIDHQVVFAGYGKKDGVDVWIVRNSWGSSWGANGNFYVPIGENSFCIECSAIAVVPKHYSGDNLWQNLVSHTRGQRWQLDADQGPTIANDGVVSGIKVSLSVAAVIIIAVVCGLFGIAGIGLIIFQVQMCKRRRSGVQTIVITQNQPMFMGANPMANPM</sequence>
<dbReference type="EMBL" id="CATOUU010001028">
    <property type="protein sequence ID" value="CAI9967662.1"/>
    <property type="molecule type" value="Genomic_DNA"/>
</dbReference>
<dbReference type="CDD" id="cd02248">
    <property type="entry name" value="Peptidase_C1A"/>
    <property type="match status" value="1"/>
</dbReference>
<evidence type="ECO:0000313" key="5">
    <source>
        <dbReference type="EMBL" id="CAL6103089.1"/>
    </source>
</evidence>
<dbReference type="Proteomes" id="UP001642409">
    <property type="component" value="Unassembled WGS sequence"/>
</dbReference>
<dbReference type="InterPro" id="IPR013128">
    <property type="entry name" value="Peptidase_C1A"/>
</dbReference>
<keyword evidence="2" id="KW-0472">Membrane</keyword>
<dbReference type="GO" id="GO:0006508">
    <property type="term" value="P:proteolysis"/>
    <property type="evidence" value="ECO:0007669"/>
    <property type="project" value="InterPro"/>
</dbReference>